<keyword evidence="4" id="KW-1185">Reference proteome</keyword>
<sequence>MEKISDGEKFPWNRVPRLLKAAIIAAAVFLAGGILWLILWPRPTWYVEERFVMDWEFVLKRNDPPFTRIRAYTPEKGPPRRGTGWIITGDLGDSVGDSGDSIGTSEGSVRDLRDSSGDLGGNVGTSGDASGKAWGAVRIMRFPDETLSEVSGGDSPDSTLADAGENRDTLLLALDPWLVFRKHSHQGLSRNRAEAAGEGSLLLPGGEDEALWAWASQLLQERPGIFTEEDETWKRTLEELPGDSRFWQEALLATPNSVGEFLELLATPTIVGPTIVGKFLAQESYWFDTVDLLLRQGLSWLYAPLSRMRELSSYDMGLLTAETFPCRPEWNEYGLQAEILQAIPMPGKGQTEKLAVAKAWLLRPEIQTAIADQLKWIPAHPQGEAYNPISRDAQLAWFSSSFLWQRGR</sequence>
<reference evidence="3 4" key="2">
    <citation type="journal article" date="2011" name="ISME J.">
        <title>RNA-seq reveals cooperative metabolic interactions between two termite-gut spirochete species in co-culture.</title>
        <authorList>
            <person name="Rosenthal A.Z."/>
            <person name="Matson E.G."/>
            <person name="Eldar A."/>
            <person name="Leadbetter J.R."/>
        </authorList>
    </citation>
    <scope>NUCLEOTIDE SEQUENCE [LARGE SCALE GENOMIC DNA]</scope>
    <source>
        <strain evidence="4">ATCC BAA-887 / DSM 12427 / ZAS-2</strain>
    </source>
</reference>
<organism evidence="3 4">
    <name type="scientific">Treponema primitia (strain ATCC BAA-887 / DSM 12427 / ZAS-2)</name>
    <dbReference type="NCBI Taxonomy" id="545694"/>
    <lineage>
        <taxon>Bacteria</taxon>
        <taxon>Pseudomonadati</taxon>
        <taxon>Spirochaetota</taxon>
        <taxon>Spirochaetia</taxon>
        <taxon>Spirochaetales</taxon>
        <taxon>Treponemataceae</taxon>
        <taxon>Treponema</taxon>
    </lineage>
</organism>
<dbReference type="EMBL" id="CP001843">
    <property type="protein sequence ID" value="AEF85415.1"/>
    <property type="molecule type" value="Genomic_DNA"/>
</dbReference>
<dbReference type="Proteomes" id="UP000009223">
    <property type="component" value="Chromosome"/>
</dbReference>
<dbReference type="RefSeq" id="WP_015708664.1">
    <property type="nucleotide sequence ID" value="NC_015578.1"/>
</dbReference>
<reference evidence="4" key="1">
    <citation type="submission" date="2009-12" db="EMBL/GenBank/DDBJ databases">
        <title>Complete sequence of Treponema primitia strain ZAS-2.</title>
        <authorList>
            <person name="Tetu S.G."/>
            <person name="Matson E."/>
            <person name="Ren Q."/>
            <person name="Seshadri R."/>
            <person name="Elbourne L."/>
            <person name="Hassan K.A."/>
            <person name="Durkin A."/>
            <person name="Radune D."/>
            <person name="Mohamoud Y."/>
            <person name="Shay R."/>
            <person name="Jin S."/>
            <person name="Zhang X."/>
            <person name="Lucey K."/>
            <person name="Ballor N.R."/>
            <person name="Ottesen E."/>
            <person name="Rosenthal R."/>
            <person name="Allen A."/>
            <person name="Leadbetter J.R."/>
            <person name="Paulsen I.T."/>
        </authorList>
    </citation>
    <scope>NUCLEOTIDE SEQUENCE [LARGE SCALE GENOMIC DNA]</scope>
    <source>
        <strain evidence="4">ATCC BAA-887 / DSM 12427 / ZAS-2</strain>
    </source>
</reference>
<evidence type="ECO:0000313" key="3">
    <source>
        <dbReference type="EMBL" id="AEF85415.1"/>
    </source>
</evidence>
<evidence type="ECO:0000313" key="4">
    <source>
        <dbReference type="Proteomes" id="UP000009223"/>
    </source>
</evidence>
<proteinExistence type="predicted"/>
<evidence type="ECO:0000256" key="1">
    <source>
        <dbReference type="SAM" id="MobiDB-lite"/>
    </source>
</evidence>
<name>F5YQ62_TREPZ</name>
<gene>
    <name evidence="3" type="ordered locus">TREPR_1437</name>
</gene>
<feature type="region of interest" description="Disordered" evidence="1">
    <location>
        <begin position="93"/>
        <end position="126"/>
    </location>
</feature>
<feature type="compositionally biased region" description="Low complexity" evidence="1">
    <location>
        <begin position="93"/>
        <end position="105"/>
    </location>
</feature>
<evidence type="ECO:0000256" key="2">
    <source>
        <dbReference type="SAM" id="Phobius"/>
    </source>
</evidence>
<keyword evidence="2" id="KW-0472">Membrane</keyword>
<dbReference type="KEGG" id="tpi:TREPR_1437"/>
<dbReference type="STRING" id="545694.TREPR_1437"/>
<dbReference type="AlphaFoldDB" id="F5YQ62"/>
<accession>F5YQ62</accession>
<keyword evidence="2" id="KW-0812">Transmembrane</keyword>
<protein>
    <submittedName>
        <fullName evidence="3">Uncharacterized protein</fullName>
    </submittedName>
</protein>
<dbReference type="HOGENOM" id="CLU_808777_0_0_12"/>
<keyword evidence="2" id="KW-1133">Transmembrane helix</keyword>
<feature type="transmembrane region" description="Helical" evidence="2">
    <location>
        <begin position="21"/>
        <end position="40"/>
    </location>
</feature>